<reference evidence="2" key="1">
    <citation type="journal article" date="2019" name="Sci. Rep.">
        <title>Draft genome of Tanacetum cinerariifolium, the natural source of mosquito coil.</title>
        <authorList>
            <person name="Yamashiro T."/>
            <person name="Shiraishi A."/>
            <person name="Satake H."/>
            <person name="Nakayama K."/>
        </authorList>
    </citation>
    <scope>NUCLEOTIDE SEQUENCE</scope>
</reference>
<sequence length="439" mass="51551">MQKAKKNMRKFNFKKAIAQKFKEYDQKREALTNFNVSEAFEKDVQAKVLTKINKLLPTHIPNAIANYVKPHLNTSMLELLNRIHLNKLNDTHTTHQQLYDTLYESIILDQDALDAQAVQSSFHKRSHDNHDPPNNREVKNKKKRQKDIGEPSSRSSRRNRSLVVIVQDDTPAMQPLDQAIILIQKHSEPEWCPKKSGLAKRRTTWFDLFLKSDIDKDKNHILGPSTYNNDVELEYHVSQLKAAVLSEAQWKNDKGDVSKPRSFERHMSKSTKPHPCFYNNDYTYLVDLSTEEKYTTSITKHYDAIYYKEGIEDRIPERWSKEVRRYHFESLNGIDQRIPFIMTASHKGAVYLKRYNIKSLMKQSEVKKFSDGTLVKIQENLIDMLSKNKLGRGNKRLKGRDWTDYVVKSSREMLKKIDEVLRHKEQLRRLEEYVGGRDC</sequence>
<dbReference type="AlphaFoldDB" id="A0A699KDZ2"/>
<protein>
    <submittedName>
        <fullName evidence="2">Uncharacterized protein</fullName>
    </submittedName>
</protein>
<gene>
    <name evidence="2" type="ORF">Tci_661941</name>
</gene>
<accession>A0A699KDZ2</accession>
<feature type="compositionally biased region" description="Basic and acidic residues" evidence="1">
    <location>
        <begin position="128"/>
        <end position="138"/>
    </location>
</feature>
<organism evidence="2">
    <name type="scientific">Tanacetum cinerariifolium</name>
    <name type="common">Dalmatian daisy</name>
    <name type="synonym">Chrysanthemum cinerariifolium</name>
    <dbReference type="NCBI Taxonomy" id="118510"/>
    <lineage>
        <taxon>Eukaryota</taxon>
        <taxon>Viridiplantae</taxon>
        <taxon>Streptophyta</taxon>
        <taxon>Embryophyta</taxon>
        <taxon>Tracheophyta</taxon>
        <taxon>Spermatophyta</taxon>
        <taxon>Magnoliopsida</taxon>
        <taxon>eudicotyledons</taxon>
        <taxon>Gunneridae</taxon>
        <taxon>Pentapetalae</taxon>
        <taxon>asterids</taxon>
        <taxon>campanulids</taxon>
        <taxon>Asterales</taxon>
        <taxon>Asteraceae</taxon>
        <taxon>Asteroideae</taxon>
        <taxon>Anthemideae</taxon>
        <taxon>Anthemidinae</taxon>
        <taxon>Tanacetum</taxon>
    </lineage>
</organism>
<evidence type="ECO:0000313" key="2">
    <source>
        <dbReference type="EMBL" id="GFA89969.1"/>
    </source>
</evidence>
<evidence type="ECO:0000256" key="1">
    <source>
        <dbReference type="SAM" id="MobiDB-lite"/>
    </source>
</evidence>
<feature type="region of interest" description="Disordered" evidence="1">
    <location>
        <begin position="118"/>
        <end position="162"/>
    </location>
</feature>
<name>A0A699KDZ2_TANCI</name>
<proteinExistence type="predicted"/>
<dbReference type="EMBL" id="BKCJ010510213">
    <property type="protein sequence ID" value="GFA89969.1"/>
    <property type="molecule type" value="Genomic_DNA"/>
</dbReference>
<comment type="caution">
    <text evidence="2">The sequence shown here is derived from an EMBL/GenBank/DDBJ whole genome shotgun (WGS) entry which is preliminary data.</text>
</comment>